<evidence type="ECO:0000313" key="2">
    <source>
        <dbReference type="Proteomes" id="UP001596142"/>
    </source>
</evidence>
<evidence type="ECO:0000313" key="1">
    <source>
        <dbReference type="EMBL" id="MFC5711163.1"/>
    </source>
</evidence>
<accession>A0ABW0YL43</accession>
<dbReference type="EMBL" id="JBHSOZ010000002">
    <property type="protein sequence ID" value="MFC5711163.1"/>
    <property type="molecule type" value="Genomic_DNA"/>
</dbReference>
<organism evidence="1 2">
    <name type="scientific">Thalassorhabdus alkalitolerans</name>
    <dbReference type="NCBI Taxonomy" id="2282697"/>
    <lineage>
        <taxon>Bacteria</taxon>
        <taxon>Bacillati</taxon>
        <taxon>Bacillota</taxon>
        <taxon>Bacilli</taxon>
        <taxon>Bacillales</taxon>
        <taxon>Bacillaceae</taxon>
        <taxon>Thalassorhabdus</taxon>
    </lineage>
</organism>
<name>A0ABW0YL43_9BACI</name>
<sequence length="64" mass="7596">MNEQEAKEELEKMRTGEKEELLVTKEHFLSFREVLVAQDDFQAFRGRAGHYGKVIYTYEPGWTK</sequence>
<comment type="caution">
    <text evidence="1">The sequence shown here is derived from an EMBL/GenBank/DDBJ whole genome shotgun (WGS) entry which is preliminary data.</text>
</comment>
<protein>
    <submittedName>
        <fullName evidence="1">Uncharacterized protein</fullName>
    </submittedName>
</protein>
<keyword evidence="2" id="KW-1185">Reference proteome</keyword>
<gene>
    <name evidence="1" type="ORF">ACFPU1_00050</name>
</gene>
<proteinExistence type="predicted"/>
<dbReference type="Proteomes" id="UP001596142">
    <property type="component" value="Unassembled WGS sequence"/>
</dbReference>
<reference evidence="2" key="1">
    <citation type="journal article" date="2019" name="Int. J. Syst. Evol. Microbiol.">
        <title>The Global Catalogue of Microorganisms (GCM) 10K type strain sequencing project: providing services to taxonomists for standard genome sequencing and annotation.</title>
        <authorList>
            <consortium name="The Broad Institute Genomics Platform"/>
            <consortium name="The Broad Institute Genome Sequencing Center for Infectious Disease"/>
            <person name="Wu L."/>
            <person name="Ma J."/>
        </authorList>
    </citation>
    <scope>NUCLEOTIDE SEQUENCE [LARGE SCALE GENOMIC DNA]</scope>
    <source>
        <strain evidence="2">CECT 7184</strain>
    </source>
</reference>
<dbReference type="RefSeq" id="WP_385937049.1">
    <property type="nucleotide sequence ID" value="NZ_JBHSOZ010000002.1"/>
</dbReference>